<dbReference type="Pfam" id="PF00580">
    <property type="entry name" value="UvrD-helicase"/>
    <property type="match status" value="1"/>
</dbReference>
<dbReference type="Proteomes" id="UP000195807">
    <property type="component" value="Chromosome"/>
</dbReference>
<accession>A0A1Z1F9C8</accession>
<dbReference type="InterPro" id="IPR038726">
    <property type="entry name" value="PDDEXK_AddAB-type"/>
</dbReference>
<dbReference type="SUPFAM" id="SSF52980">
    <property type="entry name" value="Restriction endonuclease-like"/>
    <property type="match status" value="1"/>
</dbReference>
<dbReference type="Pfam" id="PF12705">
    <property type="entry name" value="PDDEXK_1"/>
    <property type="match status" value="1"/>
</dbReference>
<comment type="catalytic activity">
    <reaction evidence="11">
        <text>Couples ATP hydrolysis with the unwinding of duplex DNA by translocating in the 3'-5' direction.</text>
        <dbReference type="EC" id="5.6.2.4"/>
    </reaction>
</comment>
<dbReference type="InterPro" id="IPR000212">
    <property type="entry name" value="DNA_helicase_UvrD/REP"/>
</dbReference>
<reference evidence="19 20" key="1">
    <citation type="submission" date="2017-01" db="EMBL/GenBank/DDBJ databases">
        <title>Complete genome sequence of esterase-producing bacterium Croceicoccus marinus E4A9.</title>
        <authorList>
            <person name="Wu Y.-H."/>
            <person name="Cheng H."/>
            <person name="Xu L."/>
            <person name="Huo Y.-Y."/>
            <person name="Wang C.-S."/>
            <person name="Xu X.-W."/>
        </authorList>
    </citation>
    <scope>NUCLEOTIDE SEQUENCE [LARGE SCALE GENOMIC DNA]</scope>
    <source>
        <strain evidence="19 20">E4A9</strain>
    </source>
</reference>
<keyword evidence="4 15" id="KW-0378">Hydrolase</keyword>
<dbReference type="NCBIfam" id="TIGR02784">
    <property type="entry name" value="addA_alphas"/>
    <property type="match status" value="1"/>
</dbReference>
<evidence type="ECO:0000256" key="12">
    <source>
        <dbReference type="ARBA" id="ARBA00034808"/>
    </source>
</evidence>
<keyword evidence="1" id="KW-0540">Nuclease</keyword>
<dbReference type="RefSeq" id="WP_066842841.1">
    <property type="nucleotide sequence ID" value="NZ_CP019602.1"/>
</dbReference>
<feature type="binding site" evidence="15">
    <location>
        <begin position="28"/>
        <end position="35"/>
    </location>
    <ligand>
        <name>ATP</name>
        <dbReference type="ChEBI" id="CHEBI:30616"/>
    </ligand>
</feature>
<dbReference type="OrthoDB" id="9810135at2"/>
<evidence type="ECO:0000313" key="20">
    <source>
        <dbReference type="Proteomes" id="UP000195807"/>
    </source>
</evidence>
<feature type="domain" description="UvrD-like helicase C-terminal" evidence="18">
    <location>
        <begin position="516"/>
        <end position="799"/>
    </location>
</feature>
<dbReference type="InterPro" id="IPR014017">
    <property type="entry name" value="DNA_helicase_UvrD-like_C"/>
</dbReference>
<dbReference type="EMBL" id="CP019602">
    <property type="protein sequence ID" value="ARU15343.1"/>
    <property type="molecule type" value="Genomic_DNA"/>
</dbReference>
<sequence>MSGPAKVYPLAGSQREAVNPADTVWLSASAGTGKTQVLSARVLRLLLQGDVEPSQILCLTFTKAGAAEMANRVNDVLASWVRADEIALARDLQAIGGEFGPDDIARARTRFAAVLDCPGGGLRIETIHAFSQWLLSAFPLEAGLVPGTRPMEDRDRELLLRDTLAELLIAAEERGDTSLTDALATMSLRADQGAIERFLMACAEARAAWEGTGSWKPPLLPRVYRLLGLKPDHDPATVASLCEDAAFDTQSLRRCHDALLAWGTATAGKMAGPIGAWLAGDGTARLAASTDLRKALMNDKGEPKYLANLSKIDPDYGEYAYRAITCLDKVEEAKNLGALAQWLAPALTLGRAFALKWGEAKARAGLIDFDDQIAEAARLLKRSDMSAWIRYKLDRQFDHILVDEAQDTNSAQWDVIDALTEEFFTGEGARGDRLRTLFVVGDYKQAIFRFQGTSPENFQRARDRVKARMAGAIENLSFTRGAKEQRPFREYGLARSYRTAQPVLDFVDAAIAEIGPEALGLADDPGVHLGEKRPGQVVLWRTVGDPGGEDEDTDEGTEGWLSRPDRRVAENIAVQIRHWIDAGFPLVKGGERLAGPGDVMVLVRKRKELAGLIVARLHAKGVPVAGVDRLRLGAPLGVRDLMAAMRFAAQPEDDLSLACLLVSPIFGWSQEELLEHGWREKGVRLYDHLRASTESRPRQALAMLNDLLRLADYDTPQALLHWMLVGPWQARRRLAARLGGEVNDPIDEMLNAAMAFSASQTPSLAGFIRWFEAGDGELKREADQQGGLVRVMTVHGSKGLQAPIVILADAADDPDLSPPRTLELTEPLPDAPGFAPRTLPLPSLKKAEKLGPIAKAEATAAKEEREEHWRLLYVAMTRAEEALFLAGALRAKKTEPPANSWYARLAPLFGEAGDWLADPIWGGMKQLGQGAERTPGMPAGARQTGFALLPGWALAPAGAEPAPPRPLAPSSLGDPHEAAEPPHAPMGGIGVDAARRGVLIHRLLERLPELPPERRIDAAMRWLERQAADLSEETRAEMAQAAIRVLMAPECADLFAPEALAEVSFSATVGARVVAGTVDRLHLGDAAKGDPIRIVDFKTARRPPDDFAAIPPAYLRQMAAYACALEAIHPGREVEALLLYTHAPRLFAIPADVMAREKAALRGA</sequence>
<gene>
    <name evidence="19" type="ORF">A9D14_03060</name>
</gene>
<evidence type="ECO:0000256" key="2">
    <source>
        <dbReference type="ARBA" id="ARBA00022741"/>
    </source>
</evidence>
<dbReference type="PROSITE" id="PS51217">
    <property type="entry name" value="UVRD_HELICASE_CTER"/>
    <property type="match status" value="1"/>
</dbReference>
<keyword evidence="3" id="KW-0227">DNA damage</keyword>
<dbReference type="Gene3D" id="3.90.320.10">
    <property type="match status" value="1"/>
</dbReference>
<dbReference type="GO" id="GO:0005829">
    <property type="term" value="C:cytosol"/>
    <property type="evidence" value="ECO:0007669"/>
    <property type="project" value="TreeGrafter"/>
</dbReference>
<evidence type="ECO:0000256" key="16">
    <source>
        <dbReference type="SAM" id="MobiDB-lite"/>
    </source>
</evidence>
<evidence type="ECO:0000256" key="15">
    <source>
        <dbReference type="PROSITE-ProRule" id="PRU00560"/>
    </source>
</evidence>
<keyword evidence="6" id="KW-0269">Exonuclease</keyword>
<proteinExistence type="predicted"/>
<dbReference type="PROSITE" id="PS51198">
    <property type="entry name" value="UVRD_HELICASE_ATP_BIND"/>
    <property type="match status" value="1"/>
</dbReference>
<dbReference type="AlphaFoldDB" id="A0A1Z1F9C8"/>
<evidence type="ECO:0000256" key="7">
    <source>
        <dbReference type="ARBA" id="ARBA00022840"/>
    </source>
</evidence>
<evidence type="ECO:0000256" key="11">
    <source>
        <dbReference type="ARBA" id="ARBA00034617"/>
    </source>
</evidence>
<dbReference type="STRING" id="450378.GCA_001661675_00610"/>
<keyword evidence="20" id="KW-1185">Reference proteome</keyword>
<dbReference type="InterPro" id="IPR011335">
    <property type="entry name" value="Restrct_endonuc-II-like"/>
</dbReference>
<name>A0A1Z1F9C8_9SPHN</name>
<keyword evidence="10" id="KW-0413">Isomerase</keyword>
<dbReference type="InterPro" id="IPR014151">
    <property type="entry name" value="DNA_helicase_AddA"/>
</dbReference>
<evidence type="ECO:0000313" key="19">
    <source>
        <dbReference type="EMBL" id="ARU15343.1"/>
    </source>
</evidence>
<evidence type="ECO:0000259" key="18">
    <source>
        <dbReference type="PROSITE" id="PS51217"/>
    </source>
</evidence>
<dbReference type="PANTHER" id="PTHR11070">
    <property type="entry name" value="UVRD / RECB / PCRA DNA HELICASE FAMILY MEMBER"/>
    <property type="match status" value="1"/>
</dbReference>
<keyword evidence="5 15" id="KW-0347">Helicase</keyword>
<evidence type="ECO:0000256" key="13">
    <source>
        <dbReference type="ARBA" id="ARBA00034923"/>
    </source>
</evidence>
<dbReference type="GO" id="GO:0004527">
    <property type="term" value="F:exonuclease activity"/>
    <property type="evidence" value="ECO:0007669"/>
    <property type="project" value="UniProtKB-KW"/>
</dbReference>
<dbReference type="InterPro" id="IPR011604">
    <property type="entry name" value="PDDEXK-like_dom_sf"/>
</dbReference>
<keyword evidence="2 15" id="KW-0547">Nucleotide-binding</keyword>
<evidence type="ECO:0000256" key="3">
    <source>
        <dbReference type="ARBA" id="ARBA00022763"/>
    </source>
</evidence>
<dbReference type="EC" id="5.6.2.4" evidence="12"/>
<dbReference type="PANTHER" id="PTHR11070:SF2">
    <property type="entry name" value="ATP-DEPENDENT DNA HELICASE SRS2"/>
    <property type="match status" value="1"/>
</dbReference>
<keyword evidence="8" id="KW-0238">DNA-binding</keyword>
<dbReference type="GO" id="GO:0003677">
    <property type="term" value="F:DNA binding"/>
    <property type="evidence" value="ECO:0007669"/>
    <property type="project" value="UniProtKB-KW"/>
</dbReference>
<evidence type="ECO:0000259" key="17">
    <source>
        <dbReference type="PROSITE" id="PS51198"/>
    </source>
</evidence>
<dbReference type="Gene3D" id="1.10.486.10">
    <property type="entry name" value="PCRA, domain 4"/>
    <property type="match status" value="1"/>
</dbReference>
<keyword evidence="7 15" id="KW-0067">ATP-binding</keyword>
<comment type="catalytic activity">
    <reaction evidence="14">
        <text>ATP + H2O = ADP + phosphate + H(+)</text>
        <dbReference type="Rhea" id="RHEA:13065"/>
        <dbReference type="ChEBI" id="CHEBI:15377"/>
        <dbReference type="ChEBI" id="CHEBI:15378"/>
        <dbReference type="ChEBI" id="CHEBI:30616"/>
        <dbReference type="ChEBI" id="CHEBI:43474"/>
        <dbReference type="ChEBI" id="CHEBI:456216"/>
        <dbReference type="EC" id="5.6.2.4"/>
    </reaction>
</comment>
<feature type="domain" description="UvrD-like helicase ATP-binding" evidence="17">
    <location>
        <begin position="7"/>
        <end position="500"/>
    </location>
</feature>
<feature type="region of interest" description="Disordered" evidence="16">
    <location>
        <begin position="958"/>
        <end position="988"/>
    </location>
</feature>
<keyword evidence="9" id="KW-0234">DNA repair</keyword>
<dbReference type="InterPro" id="IPR027417">
    <property type="entry name" value="P-loop_NTPase"/>
</dbReference>
<evidence type="ECO:0000256" key="5">
    <source>
        <dbReference type="ARBA" id="ARBA00022806"/>
    </source>
</evidence>
<evidence type="ECO:0000256" key="4">
    <source>
        <dbReference type="ARBA" id="ARBA00022801"/>
    </source>
</evidence>
<dbReference type="KEGG" id="cman:A9D14_03060"/>
<dbReference type="InterPro" id="IPR014016">
    <property type="entry name" value="UvrD-like_ATP-bd"/>
</dbReference>
<evidence type="ECO:0000256" key="1">
    <source>
        <dbReference type="ARBA" id="ARBA00022722"/>
    </source>
</evidence>
<dbReference type="GO" id="GO:0033202">
    <property type="term" value="C:DNA helicase complex"/>
    <property type="evidence" value="ECO:0007669"/>
    <property type="project" value="TreeGrafter"/>
</dbReference>
<dbReference type="Pfam" id="PF13361">
    <property type="entry name" value="UvrD_C"/>
    <property type="match status" value="1"/>
</dbReference>
<evidence type="ECO:0000256" key="8">
    <source>
        <dbReference type="ARBA" id="ARBA00023125"/>
    </source>
</evidence>
<dbReference type="Gene3D" id="3.40.50.300">
    <property type="entry name" value="P-loop containing nucleotide triphosphate hydrolases"/>
    <property type="match status" value="4"/>
</dbReference>
<organism evidence="19 20">
    <name type="scientific">Croceicoccus marinus</name>
    <dbReference type="NCBI Taxonomy" id="450378"/>
    <lineage>
        <taxon>Bacteria</taxon>
        <taxon>Pseudomonadati</taxon>
        <taxon>Pseudomonadota</taxon>
        <taxon>Alphaproteobacteria</taxon>
        <taxon>Sphingomonadales</taxon>
        <taxon>Erythrobacteraceae</taxon>
        <taxon>Croceicoccus</taxon>
    </lineage>
</organism>
<evidence type="ECO:0000256" key="9">
    <source>
        <dbReference type="ARBA" id="ARBA00023204"/>
    </source>
</evidence>
<evidence type="ECO:0000256" key="14">
    <source>
        <dbReference type="ARBA" id="ARBA00048988"/>
    </source>
</evidence>
<dbReference type="GO" id="GO:0005524">
    <property type="term" value="F:ATP binding"/>
    <property type="evidence" value="ECO:0007669"/>
    <property type="project" value="UniProtKB-UniRule"/>
</dbReference>
<dbReference type="GO" id="GO:0043138">
    <property type="term" value="F:3'-5' DNA helicase activity"/>
    <property type="evidence" value="ECO:0007669"/>
    <property type="project" value="UniProtKB-EC"/>
</dbReference>
<evidence type="ECO:0000256" key="6">
    <source>
        <dbReference type="ARBA" id="ARBA00022839"/>
    </source>
</evidence>
<protein>
    <recommendedName>
        <fullName evidence="12">DNA 3'-5' helicase</fullName>
        <ecNumber evidence="12">5.6.2.4</ecNumber>
    </recommendedName>
    <alternativeName>
        <fullName evidence="13">DNA 3'-5' helicase II</fullName>
    </alternativeName>
</protein>
<dbReference type="GO" id="GO:0000725">
    <property type="term" value="P:recombinational repair"/>
    <property type="evidence" value="ECO:0007669"/>
    <property type="project" value="TreeGrafter"/>
</dbReference>
<dbReference type="SUPFAM" id="SSF52540">
    <property type="entry name" value="P-loop containing nucleoside triphosphate hydrolases"/>
    <property type="match status" value="1"/>
</dbReference>
<evidence type="ECO:0000256" key="10">
    <source>
        <dbReference type="ARBA" id="ARBA00023235"/>
    </source>
</evidence>